<sequence>MNIKKTVIIALAIIALFMLIFSQTTEDETIEKYIKDKYSIDVIVTKWGSINGGNGGHTWHTVQVKDNKNIQFQVEVNGLFNSTIIGDDYENGLKINEEYKKFKPLLNEIEKLGYIPAPDENVIQYIIDDMEESHRKVPSELFVMLKSVQNLDYSQFETKELDRLFSLLQLVQNNNKQITKIEMLDNKDKLPHLNLENIQEIKSKDQLLFAMKNASEEYWNNLILTQIHDKMKEIENDYVTFKSISCNHIENGECKTYKVILQFKDDMLNYKKNPQLIDDIYKVSSLLQTEKPNNNFEMEFVNTGKSSYTRSLLLNQLQTREQIETAVKKFLVEE</sequence>
<dbReference type="EMBL" id="NUTL01000061">
    <property type="protein sequence ID" value="PHE95198.1"/>
    <property type="molecule type" value="Genomic_DNA"/>
</dbReference>
<dbReference type="Proteomes" id="UP000221918">
    <property type="component" value="Unassembled WGS sequence"/>
</dbReference>
<evidence type="ECO:0000313" key="1">
    <source>
        <dbReference type="EMBL" id="PHE95198.1"/>
    </source>
</evidence>
<reference evidence="1 2" key="1">
    <citation type="submission" date="2017-09" db="EMBL/GenBank/DDBJ databases">
        <title>Large-scale bioinformatics analysis of Bacillus genomes uncovers conserved roles of natural products in bacterial physiology.</title>
        <authorList>
            <consortium name="Agbiome Team Llc"/>
            <person name="Bleich R.M."/>
            <person name="Grubbs K.J."/>
            <person name="Santa Maria K.C."/>
            <person name="Allen S.E."/>
            <person name="Farag S."/>
            <person name="Shank E.A."/>
            <person name="Bowers A."/>
        </authorList>
    </citation>
    <scope>NUCLEOTIDE SEQUENCE [LARGE SCALE GENOMIC DNA]</scope>
    <source>
        <strain evidence="1 2">AFS037265</strain>
    </source>
</reference>
<dbReference type="RefSeq" id="WP_098188012.1">
    <property type="nucleotide sequence ID" value="NZ_JARMBS010000029.1"/>
</dbReference>
<protein>
    <submittedName>
        <fullName evidence="1">Uncharacterized protein</fullName>
    </submittedName>
</protein>
<dbReference type="AlphaFoldDB" id="A0ABD6T642"/>
<evidence type="ECO:0000313" key="2">
    <source>
        <dbReference type="Proteomes" id="UP000221918"/>
    </source>
</evidence>
<name>A0ABD6T642_9BACI</name>
<gene>
    <name evidence="1" type="ORF">COF81_14810</name>
</gene>
<proteinExistence type="predicted"/>
<comment type="caution">
    <text evidence="1">The sequence shown here is derived from an EMBL/GenBank/DDBJ whole genome shotgun (WGS) entry which is preliminary data.</text>
</comment>
<organism evidence="1 2">
    <name type="scientific">Bacillus pseudomycoides</name>
    <dbReference type="NCBI Taxonomy" id="64104"/>
    <lineage>
        <taxon>Bacteria</taxon>
        <taxon>Bacillati</taxon>
        <taxon>Bacillota</taxon>
        <taxon>Bacilli</taxon>
        <taxon>Bacillales</taxon>
        <taxon>Bacillaceae</taxon>
        <taxon>Bacillus</taxon>
        <taxon>Bacillus cereus group</taxon>
    </lineage>
</organism>
<accession>A0ABD6T642</accession>